<evidence type="ECO:0000313" key="4">
    <source>
        <dbReference type="Proteomes" id="UP000026961"/>
    </source>
</evidence>
<sequence>MVNAGNQRERGVLLRAAAPRRWEVEFARYIPAPRQAGPPAPPGLRRITRGKAAPPPRGRVAPRRVPRGAPRVEPRPPLRGPVLTVSIGDVVYVRTESAPLAPSSFRFCCGHTTLCATLYMSLLMIEKFAVRFPQPCDAESFLNCVKVYTSGVLQDVVAAKEMTADKVEGAGKEIDITIKRGIMPSIKAGDHLPAKMHSLVLMEEAAVTLANLEIKGQMSWPSSIAVEQTGRLFGSQTTLIPSCCRRSAMVMAEPSAVGSLGVSAICWHTDIVVATRIAAGTTQAVQRRGMPAQG</sequence>
<evidence type="ECO:0000259" key="2">
    <source>
        <dbReference type="Pfam" id="PF25349"/>
    </source>
</evidence>
<proteinExistence type="predicted"/>
<dbReference type="InterPro" id="IPR057619">
    <property type="entry name" value="PH_PHS1"/>
</dbReference>
<evidence type="ECO:0000313" key="3">
    <source>
        <dbReference type="EnsemblPlants" id="OGLUM06G15850.1"/>
    </source>
</evidence>
<reference evidence="3" key="1">
    <citation type="submission" date="2015-04" db="UniProtKB">
        <authorList>
            <consortium name="EnsemblPlants"/>
        </authorList>
    </citation>
    <scope>IDENTIFICATION</scope>
</reference>
<dbReference type="Gramene" id="OGLUM06G15850.1">
    <property type="protein sequence ID" value="OGLUM06G15850.1"/>
    <property type="gene ID" value="OGLUM06G15850"/>
</dbReference>
<dbReference type="EnsemblPlants" id="OGLUM06G15850.1">
    <property type="protein sequence ID" value="OGLUM06G15850.1"/>
    <property type="gene ID" value="OGLUM06G15850"/>
</dbReference>
<reference evidence="3" key="2">
    <citation type="submission" date="2018-05" db="EMBL/GenBank/DDBJ databases">
        <title>OgluRS3 (Oryza glumaepatula Reference Sequence Version 3).</title>
        <authorList>
            <person name="Zhang J."/>
            <person name="Kudrna D."/>
            <person name="Lee S."/>
            <person name="Talag J."/>
            <person name="Welchert J."/>
            <person name="Wing R.A."/>
        </authorList>
    </citation>
    <scope>NUCLEOTIDE SEQUENCE [LARGE SCALE GENOMIC DNA]</scope>
</reference>
<keyword evidence="4" id="KW-1185">Reference proteome</keyword>
<dbReference type="AlphaFoldDB" id="A0A0E0A9M0"/>
<accession>A0A0E0A9M0</accession>
<evidence type="ECO:0000256" key="1">
    <source>
        <dbReference type="SAM" id="MobiDB-lite"/>
    </source>
</evidence>
<dbReference type="Proteomes" id="UP000026961">
    <property type="component" value="Chromosome 6"/>
</dbReference>
<dbReference type="Pfam" id="PF25349">
    <property type="entry name" value="PH_PHS1"/>
    <property type="match status" value="1"/>
</dbReference>
<dbReference type="HOGENOM" id="CLU_947900_0_0_1"/>
<feature type="region of interest" description="Disordered" evidence="1">
    <location>
        <begin position="33"/>
        <end position="78"/>
    </location>
</feature>
<name>A0A0E0A9M0_9ORYZ</name>
<feature type="domain" description="Poor homologous synapsis 1 PH" evidence="2">
    <location>
        <begin position="21"/>
        <end position="150"/>
    </location>
</feature>
<organism evidence="3">
    <name type="scientific">Oryza glumipatula</name>
    <dbReference type="NCBI Taxonomy" id="40148"/>
    <lineage>
        <taxon>Eukaryota</taxon>
        <taxon>Viridiplantae</taxon>
        <taxon>Streptophyta</taxon>
        <taxon>Embryophyta</taxon>
        <taxon>Tracheophyta</taxon>
        <taxon>Spermatophyta</taxon>
        <taxon>Magnoliopsida</taxon>
        <taxon>Liliopsida</taxon>
        <taxon>Poales</taxon>
        <taxon>Poaceae</taxon>
        <taxon>BOP clade</taxon>
        <taxon>Oryzoideae</taxon>
        <taxon>Oryzeae</taxon>
        <taxon>Oryzinae</taxon>
        <taxon>Oryza</taxon>
    </lineage>
</organism>
<protein>
    <recommendedName>
        <fullName evidence="2">Poor homologous synapsis 1 PH domain-containing protein</fullName>
    </recommendedName>
</protein>